<comment type="caution">
    <text evidence="3">The sequence shown here is derived from an EMBL/GenBank/DDBJ whole genome shotgun (WGS) entry which is preliminary data.</text>
</comment>
<dbReference type="Pfam" id="PF01965">
    <property type="entry name" value="DJ-1_PfpI"/>
    <property type="match status" value="1"/>
</dbReference>
<dbReference type="InterPro" id="IPR002818">
    <property type="entry name" value="DJ-1/PfpI"/>
</dbReference>
<dbReference type="Gene3D" id="3.40.50.880">
    <property type="match status" value="1"/>
</dbReference>
<dbReference type="PANTHER" id="PTHR42733">
    <property type="entry name" value="DJ-1 PROTEIN"/>
    <property type="match status" value="1"/>
</dbReference>
<keyword evidence="4" id="KW-1185">Reference proteome</keyword>
<dbReference type="RefSeq" id="WP_113888888.1">
    <property type="nucleotide sequence ID" value="NZ_QNRK01000008.1"/>
</dbReference>
<evidence type="ECO:0000256" key="1">
    <source>
        <dbReference type="ARBA" id="ARBA00008542"/>
    </source>
</evidence>
<dbReference type="PROSITE" id="PS51276">
    <property type="entry name" value="PEPTIDASE_C56_PFPI"/>
    <property type="match status" value="1"/>
</dbReference>
<evidence type="ECO:0000313" key="4">
    <source>
        <dbReference type="Proteomes" id="UP000253529"/>
    </source>
</evidence>
<dbReference type="NCBIfam" id="TIGR01382">
    <property type="entry name" value="PfpI"/>
    <property type="match status" value="1"/>
</dbReference>
<keyword evidence="3" id="KW-0645">Protease</keyword>
<reference evidence="3 4" key="1">
    <citation type="submission" date="2018-06" db="EMBL/GenBank/DDBJ databases">
        <title>Genomic Encyclopedia of Type Strains, Phase IV (KMG-IV): sequencing the most valuable type-strain genomes for metagenomic binning, comparative biology and taxonomic classification.</title>
        <authorList>
            <person name="Goeker M."/>
        </authorList>
    </citation>
    <scope>NUCLEOTIDE SEQUENCE [LARGE SCALE GENOMIC DNA]</scope>
    <source>
        <strain evidence="3 4">DSM 24875</strain>
    </source>
</reference>
<name>A0A366FNG8_9HYPH</name>
<dbReference type="GO" id="GO:0008233">
    <property type="term" value="F:peptidase activity"/>
    <property type="evidence" value="ECO:0007669"/>
    <property type="project" value="UniProtKB-KW"/>
</dbReference>
<keyword evidence="3" id="KW-0378">Hydrolase</keyword>
<dbReference type="EMBL" id="QNRK01000008">
    <property type="protein sequence ID" value="RBP15590.1"/>
    <property type="molecule type" value="Genomic_DNA"/>
</dbReference>
<proteinExistence type="inferred from homology"/>
<evidence type="ECO:0000313" key="3">
    <source>
        <dbReference type="EMBL" id="RBP15590.1"/>
    </source>
</evidence>
<dbReference type="InterPro" id="IPR029062">
    <property type="entry name" value="Class_I_gatase-like"/>
</dbReference>
<evidence type="ECO:0000259" key="2">
    <source>
        <dbReference type="Pfam" id="PF01965"/>
    </source>
</evidence>
<dbReference type="CDD" id="cd03169">
    <property type="entry name" value="GATase1_PfpI_1"/>
    <property type="match status" value="1"/>
</dbReference>
<dbReference type="Proteomes" id="UP000253529">
    <property type="component" value="Unassembled WGS sequence"/>
</dbReference>
<protein>
    <submittedName>
        <fullName evidence="3">Protease I</fullName>
    </submittedName>
</protein>
<feature type="domain" description="DJ-1/PfpI" evidence="2">
    <location>
        <begin position="3"/>
        <end position="178"/>
    </location>
</feature>
<sequence length="195" mass="21344">MPKVLILTGDAAEALEVIYPHQRLTEEGYEAVVAALSPKLLQLVVHEMVPGNDTFVEKPGYHWPADVAFSDVDPSDYAAIIIPGGRAPEYIRNNPDFIRIVQYFFKENLPVAHLCHASIALATAGVLKGRRIAAFPELKSDVEAAGAEFVNAEVVVDGPMVSARAYPDHPAWMREFMRVLRKRSPVAVPVATAAE</sequence>
<dbReference type="AlphaFoldDB" id="A0A366FNG8"/>
<dbReference type="InterPro" id="IPR006286">
    <property type="entry name" value="C56_PfpI-like"/>
</dbReference>
<dbReference type="SUPFAM" id="SSF52317">
    <property type="entry name" value="Class I glutamine amidotransferase-like"/>
    <property type="match status" value="1"/>
</dbReference>
<dbReference type="OrthoDB" id="9792284at2"/>
<accession>A0A366FNG8</accession>
<dbReference type="GO" id="GO:0006508">
    <property type="term" value="P:proteolysis"/>
    <property type="evidence" value="ECO:0007669"/>
    <property type="project" value="UniProtKB-KW"/>
</dbReference>
<dbReference type="PANTHER" id="PTHR42733:SF2">
    <property type="entry name" value="DJ-1_THIJ_PFPI FAMILY PROTEIN"/>
    <property type="match status" value="1"/>
</dbReference>
<comment type="similarity">
    <text evidence="1">Belongs to the peptidase C56 family.</text>
</comment>
<gene>
    <name evidence="3" type="ORF">DFR50_108147</name>
</gene>
<organism evidence="3 4">
    <name type="scientific">Roseiarcus fermentans</name>
    <dbReference type="NCBI Taxonomy" id="1473586"/>
    <lineage>
        <taxon>Bacteria</taxon>
        <taxon>Pseudomonadati</taxon>
        <taxon>Pseudomonadota</taxon>
        <taxon>Alphaproteobacteria</taxon>
        <taxon>Hyphomicrobiales</taxon>
        <taxon>Roseiarcaceae</taxon>
        <taxon>Roseiarcus</taxon>
    </lineage>
</organism>